<accession>A0ABV9NEG1</accession>
<keyword evidence="1" id="KW-1133">Transmembrane helix</keyword>
<dbReference type="PANTHER" id="PTHR30273:SF2">
    <property type="entry name" value="PROTEIN FECR"/>
    <property type="match status" value="1"/>
</dbReference>
<evidence type="ECO:0000259" key="2">
    <source>
        <dbReference type="Pfam" id="PF04773"/>
    </source>
</evidence>
<dbReference type="RefSeq" id="WP_371395236.1">
    <property type="nucleotide sequence ID" value="NZ_CP163422.1"/>
</dbReference>
<keyword evidence="5" id="KW-1185">Reference proteome</keyword>
<dbReference type="Pfam" id="PF04773">
    <property type="entry name" value="FecR"/>
    <property type="match status" value="1"/>
</dbReference>
<feature type="transmembrane region" description="Helical" evidence="1">
    <location>
        <begin position="99"/>
        <end position="122"/>
    </location>
</feature>
<evidence type="ECO:0000313" key="5">
    <source>
        <dbReference type="Proteomes" id="UP001596024"/>
    </source>
</evidence>
<comment type="caution">
    <text evidence="4">The sequence shown here is derived from an EMBL/GenBank/DDBJ whole genome shotgun (WGS) entry which is preliminary data.</text>
</comment>
<organism evidence="4 5">
    <name type="scientific">Glycocaulis abyssi</name>
    <dbReference type="NCBI Taxonomy" id="1433403"/>
    <lineage>
        <taxon>Bacteria</taxon>
        <taxon>Pseudomonadati</taxon>
        <taxon>Pseudomonadota</taxon>
        <taxon>Alphaproteobacteria</taxon>
        <taxon>Maricaulales</taxon>
        <taxon>Maricaulaceae</taxon>
        <taxon>Glycocaulis</taxon>
    </lineage>
</organism>
<dbReference type="Proteomes" id="UP001596024">
    <property type="component" value="Unassembled WGS sequence"/>
</dbReference>
<protein>
    <submittedName>
        <fullName evidence="4">FecR family protein</fullName>
    </submittedName>
</protein>
<dbReference type="EMBL" id="JBHSGQ010000007">
    <property type="protein sequence ID" value="MFC4726090.1"/>
    <property type="molecule type" value="Genomic_DNA"/>
</dbReference>
<keyword evidence="1" id="KW-0472">Membrane</keyword>
<feature type="domain" description="FecR N-terminal" evidence="3">
    <location>
        <begin position="13"/>
        <end position="53"/>
    </location>
</feature>
<evidence type="ECO:0000259" key="3">
    <source>
        <dbReference type="Pfam" id="PF16220"/>
    </source>
</evidence>
<name>A0ABV9NEG1_9PROT</name>
<evidence type="ECO:0000313" key="4">
    <source>
        <dbReference type="EMBL" id="MFC4726090.1"/>
    </source>
</evidence>
<keyword evidence="1" id="KW-0812">Transmembrane</keyword>
<evidence type="ECO:0000256" key="1">
    <source>
        <dbReference type="SAM" id="Phobius"/>
    </source>
</evidence>
<proteinExistence type="predicted"/>
<feature type="domain" description="FecR protein" evidence="2">
    <location>
        <begin position="131"/>
        <end position="221"/>
    </location>
</feature>
<dbReference type="Gene3D" id="2.60.120.1440">
    <property type="match status" value="1"/>
</dbReference>
<dbReference type="InterPro" id="IPR012373">
    <property type="entry name" value="Ferrdict_sens_TM"/>
</dbReference>
<gene>
    <name evidence="4" type="ORF">ACFPB0_12375</name>
</gene>
<dbReference type="Gene3D" id="3.55.50.30">
    <property type="match status" value="1"/>
</dbReference>
<dbReference type="PIRSF" id="PIRSF018266">
    <property type="entry name" value="FecR"/>
    <property type="match status" value="1"/>
</dbReference>
<dbReference type="Pfam" id="PF16220">
    <property type="entry name" value="DUF4880"/>
    <property type="match status" value="1"/>
</dbReference>
<sequence length="351" mass="37010">MTDQPRDEDDRIDAAGRWYAELRRDDVTLETWDAFLAWEADPANAEAFRAVERGLGALRPSAAAAPANDTGPDAGAVPGSVTGQDIAAAAPPRGRGGRVAWIAGALAACLVVALGVSVLAAGQLRPAGEIYTTALGEQRTVELADGSRLTLNTNSAVEVAYARDRRLVRQTGGQVYFEVAPSDARPFQVLAGETLTTATGTEFDIWLRPAETTITLLEGGVSVAPAREGWLAPWRGPQVTGEAVPLAPGQQARLAASAAPEIAAVDSTALTSWRSGFVQFTDVTLAEAVRELNRYSAIKLRVTDPELAAERLSGAFPTGDPDGFVETLELYLPIRTVRTADTILIAPPRGG</sequence>
<dbReference type="PANTHER" id="PTHR30273">
    <property type="entry name" value="PERIPLASMIC SIGNAL SENSOR AND SIGMA FACTOR ACTIVATOR FECR-RELATED"/>
    <property type="match status" value="1"/>
</dbReference>
<reference evidence="5" key="1">
    <citation type="journal article" date="2019" name="Int. J. Syst. Evol. Microbiol.">
        <title>The Global Catalogue of Microorganisms (GCM) 10K type strain sequencing project: providing services to taxonomists for standard genome sequencing and annotation.</title>
        <authorList>
            <consortium name="The Broad Institute Genomics Platform"/>
            <consortium name="The Broad Institute Genome Sequencing Center for Infectious Disease"/>
            <person name="Wu L."/>
            <person name="Ma J."/>
        </authorList>
    </citation>
    <scope>NUCLEOTIDE SEQUENCE [LARGE SCALE GENOMIC DNA]</scope>
    <source>
        <strain evidence="5">CCUG 62981</strain>
    </source>
</reference>
<dbReference type="InterPro" id="IPR032623">
    <property type="entry name" value="FecR_N"/>
</dbReference>
<dbReference type="InterPro" id="IPR006860">
    <property type="entry name" value="FecR"/>
</dbReference>